<sequence length="823" mass="94211">MSNWLILLSILFSVCSINAQTSISGRIVNAENGEPLPYASINFGNNSQLLTNIDGSFQLEYDQKEIQLNISYVGFRSKTVEISNAVQYVMIKLQPAVEQLQSVVLSSEENPANAIIRRAIANKDQNDPQRALRHFSYKTYTKFLIDNLSKDMRLRADTSNLEMETIINAGRAFLSEKVSRNSYNSRKGLKETVLGLENAGFEEPVYEVLSLKSNPLSLYKNDYKLFETEYAGPLADNSFKNYYYTILDTTTVERPAYVIYFEPRRQEAVAGLEGLLYLDTLSYAIQQAKAQLLGAIKLEVNHYYNYHPEHDLWFPKKQVTTIRPGSGGKDISVFGGLISVGTLQRKDNILNNIFGGAPGDNNAYLSSTSTNYDIDLKGFSPIKTGAAHIEVLPGVEEQPETFWRENRQEIFTQRDRNTAALVDSVINARNIERKLEVKKAVGNGYYPLSFWDLSLNNLLKYNRYEGIKIGAGGKTNSRFSNSFNLNGYIAYGFKDHTFKYSLGSEIFLNKSTGTSLELTYTSEIKEFGAFSYQKKVNDFSILQPRYSNITNFYDYENLHASLEHRFTSSLETEITVSRSDISMNDSFDYRYLHEGRVYSEYQLAEAGLSFLWQPFSKFLHTPEDYVVIEHGFPRFTAQFSHAFKDIAEGDFTFSRLGLRVDYQIRRLDQSRTEFILEGNYAFGELPLTHTFHASPNNTNEYEILNRFAVAGKTSFETMYFNEFYSDRQAMLNIRHQLRPFYFTRSIQPNLVIVSRFAIGDFENKDKHTDSDFKVMEHGFSEVGLELNNIFAGFGLTTAYRYGAYHLPDFEDNISLKFSFQLQL</sequence>
<dbReference type="Gene3D" id="2.60.40.1120">
    <property type="entry name" value="Carboxypeptidase-like, regulatory domain"/>
    <property type="match status" value="1"/>
</dbReference>
<comment type="caution">
    <text evidence="2">The sequence shown here is derived from an EMBL/GenBank/DDBJ whole genome shotgun (WGS) entry which is preliminary data.</text>
</comment>
<dbReference type="RefSeq" id="WP_311501594.1">
    <property type="nucleotide sequence ID" value="NZ_JAVRHK010000001.1"/>
</dbReference>
<reference evidence="2 3" key="1">
    <citation type="submission" date="2023-09" db="EMBL/GenBank/DDBJ databases">
        <authorList>
            <person name="Rey-Velasco X."/>
        </authorList>
    </citation>
    <scope>NUCLEOTIDE SEQUENCE [LARGE SCALE GENOMIC DNA]</scope>
    <source>
        <strain evidence="2 3">F117</strain>
    </source>
</reference>
<feature type="signal peptide" evidence="1">
    <location>
        <begin position="1"/>
        <end position="19"/>
    </location>
</feature>
<feature type="chain" id="PRO_5047336921" evidence="1">
    <location>
        <begin position="20"/>
        <end position="823"/>
    </location>
</feature>
<keyword evidence="1" id="KW-0732">Signal</keyword>
<evidence type="ECO:0000313" key="2">
    <source>
        <dbReference type="EMBL" id="MDT0675150.1"/>
    </source>
</evidence>
<evidence type="ECO:0000256" key="1">
    <source>
        <dbReference type="SAM" id="SignalP"/>
    </source>
</evidence>
<dbReference type="Pfam" id="PF18939">
    <property type="entry name" value="DUF5686"/>
    <property type="match status" value="1"/>
</dbReference>
<dbReference type="InterPro" id="IPR008969">
    <property type="entry name" value="CarboxyPept-like_regulatory"/>
</dbReference>
<organism evidence="2 3">
    <name type="scientific">Autumnicola musiva</name>
    <dbReference type="NCBI Taxonomy" id="3075589"/>
    <lineage>
        <taxon>Bacteria</taxon>
        <taxon>Pseudomonadati</taxon>
        <taxon>Bacteroidota</taxon>
        <taxon>Flavobacteriia</taxon>
        <taxon>Flavobacteriales</taxon>
        <taxon>Flavobacteriaceae</taxon>
        <taxon>Autumnicola</taxon>
    </lineage>
</organism>
<dbReference type="Proteomes" id="UP001262582">
    <property type="component" value="Unassembled WGS sequence"/>
</dbReference>
<gene>
    <name evidence="2" type="ORF">RM539_00955</name>
</gene>
<accession>A0ABU3D0T3</accession>
<protein>
    <submittedName>
        <fullName evidence="2">DUF5686 family protein</fullName>
    </submittedName>
</protein>
<dbReference type="Pfam" id="PF13715">
    <property type="entry name" value="CarbopepD_reg_2"/>
    <property type="match status" value="1"/>
</dbReference>
<dbReference type="SUPFAM" id="SSF49464">
    <property type="entry name" value="Carboxypeptidase regulatory domain-like"/>
    <property type="match status" value="1"/>
</dbReference>
<keyword evidence="3" id="KW-1185">Reference proteome</keyword>
<evidence type="ECO:0000313" key="3">
    <source>
        <dbReference type="Proteomes" id="UP001262582"/>
    </source>
</evidence>
<dbReference type="EMBL" id="JAVRHK010000001">
    <property type="protein sequence ID" value="MDT0675150.1"/>
    <property type="molecule type" value="Genomic_DNA"/>
</dbReference>
<proteinExistence type="predicted"/>
<name>A0ABU3D0T3_9FLAO</name>
<dbReference type="InterPro" id="IPR043741">
    <property type="entry name" value="DUF5686"/>
</dbReference>